<accession>A0AB73II11</accession>
<dbReference type="InterPro" id="IPR002104">
    <property type="entry name" value="Integrase_catalytic"/>
</dbReference>
<dbReference type="GO" id="GO:0003677">
    <property type="term" value="F:DNA binding"/>
    <property type="evidence" value="ECO:0007669"/>
    <property type="project" value="UniProtKB-UniRule"/>
</dbReference>
<gene>
    <name evidence="9" type="ORF">J2793_005130</name>
</gene>
<dbReference type="Gene3D" id="1.10.443.10">
    <property type="entry name" value="Intergrase catalytic core"/>
    <property type="match status" value="1"/>
</dbReference>
<keyword evidence="2" id="KW-0229">DNA integration</keyword>
<dbReference type="PANTHER" id="PTHR30349">
    <property type="entry name" value="PHAGE INTEGRASE-RELATED"/>
    <property type="match status" value="1"/>
</dbReference>
<evidence type="ECO:0000259" key="8">
    <source>
        <dbReference type="PROSITE" id="PS51900"/>
    </source>
</evidence>
<name>A0AB73II11_9BURK</name>
<dbReference type="PROSITE" id="PS51900">
    <property type="entry name" value="CB"/>
    <property type="match status" value="1"/>
</dbReference>
<proteinExistence type="inferred from homology"/>
<reference evidence="9" key="1">
    <citation type="submission" date="2023-07" db="EMBL/GenBank/DDBJ databases">
        <title>Sorghum-associated microbial communities from plants grown in Nebraska, USA.</title>
        <authorList>
            <person name="Schachtman D."/>
        </authorList>
    </citation>
    <scope>NUCLEOTIDE SEQUENCE</scope>
    <source>
        <strain evidence="9">DS1061</strain>
    </source>
</reference>
<dbReference type="InterPro" id="IPR044068">
    <property type="entry name" value="CB"/>
</dbReference>
<dbReference type="InterPro" id="IPR013762">
    <property type="entry name" value="Integrase-like_cat_sf"/>
</dbReference>
<feature type="domain" description="Tyr recombinase" evidence="7">
    <location>
        <begin position="283"/>
        <end position="489"/>
    </location>
</feature>
<feature type="region of interest" description="Disordered" evidence="6">
    <location>
        <begin position="224"/>
        <end position="243"/>
    </location>
</feature>
<evidence type="ECO:0000256" key="2">
    <source>
        <dbReference type="ARBA" id="ARBA00022908"/>
    </source>
</evidence>
<dbReference type="Proteomes" id="UP001229486">
    <property type="component" value="Unassembled WGS sequence"/>
</dbReference>
<dbReference type="InterPro" id="IPR050090">
    <property type="entry name" value="Tyrosine_recombinase_XerCD"/>
</dbReference>
<evidence type="ECO:0000313" key="9">
    <source>
        <dbReference type="EMBL" id="MDP9649663.1"/>
    </source>
</evidence>
<dbReference type="RefSeq" id="WP_392394941.1">
    <property type="nucleotide sequence ID" value="NZ_JAURTK010000006.1"/>
</dbReference>
<dbReference type="InterPro" id="IPR010998">
    <property type="entry name" value="Integrase_recombinase_N"/>
</dbReference>
<evidence type="ECO:0000256" key="6">
    <source>
        <dbReference type="SAM" id="MobiDB-lite"/>
    </source>
</evidence>
<feature type="region of interest" description="Disordered" evidence="6">
    <location>
        <begin position="492"/>
        <end position="521"/>
    </location>
</feature>
<evidence type="ECO:0000256" key="5">
    <source>
        <dbReference type="PROSITE-ProRule" id="PRU01248"/>
    </source>
</evidence>
<keyword evidence="3 5" id="KW-0238">DNA-binding</keyword>
<dbReference type="SUPFAM" id="SSF56349">
    <property type="entry name" value="DNA breaking-rejoining enzymes"/>
    <property type="match status" value="1"/>
</dbReference>
<dbReference type="PROSITE" id="PS51898">
    <property type="entry name" value="TYR_RECOMBINASE"/>
    <property type="match status" value="1"/>
</dbReference>
<dbReference type="PANTHER" id="PTHR30349:SF41">
    <property type="entry name" value="INTEGRASE_RECOMBINASE PROTEIN MJ0367-RELATED"/>
    <property type="match status" value="1"/>
</dbReference>
<evidence type="ECO:0000256" key="1">
    <source>
        <dbReference type="ARBA" id="ARBA00008857"/>
    </source>
</evidence>
<evidence type="ECO:0000256" key="4">
    <source>
        <dbReference type="ARBA" id="ARBA00023172"/>
    </source>
</evidence>
<sequence>MLDPSDYLDVAIDPPRPVPSDLRGAIAYLSAALNVPVYETWTPAALLERYGSMRAAKTAQPEVFALLLGGDVAVRFWDLGQSRTVGAAQAPTAEAVVGRLLRTLRVRFRPAHPPAPREHGPKQAGAAAIRPDLHPLRRPVGDEPWLSGTGRFYNRDLSTNTLGVSDDGAAVHRFLQERANGSPHTLRAYTSEIRGLIRRCEANGVAGPLSALTRHTLLDYRDARRKRGEAPTEHEGATRSEAGQQRAMAVLRSLFGFLSSTGYLTSNPCARLGHTAAVRAGFRPERILPAPAIEAIDRWLRERIGGIGCQPDVARRAAIVATYRFTGVRLDELASRDGYPRLSAEPGGWTLTVRGKGRKKRPVPLPDICTIFLKQYRVACGLPPTPSPAEVAALIRGKRGIGLGPSGLYREVKAAFREMASAMPASDTVAHLVLESASPHWLRHLVGKTLVIDKKVPLPMAAALLGHGSVVTTAGYSQTDLSELRAVMQESFPVRSSDDAPQPEQPLIPLRWQVPDGRISP</sequence>
<dbReference type="InterPro" id="IPR011010">
    <property type="entry name" value="DNA_brk_join_enz"/>
</dbReference>
<dbReference type="EMBL" id="JAURTK010000006">
    <property type="protein sequence ID" value="MDP9649663.1"/>
    <property type="molecule type" value="Genomic_DNA"/>
</dbReference>
<dbReference type="GO" id="GO:0006310">
    <property type="term" value="P:DNA recombination"/>
    <property type="evidence" value="ECO:0007669"/>
    <property type="project" value="UniProtKB-KW"/>
</dbReference>
<keyword evidence="4" id="KW-0233">DNA recombination</keyword>
<evidence type="ECO:0000256" key="3">
    <source>
        <dbReference type="ARBA" id="ARBA00023125"/>
    </source>
</evidence>
<dbReference type="AlphaFoldDB" id="A0AB73II11"/>
<organism evidence="9 10">
    <name type="scientific">Paraburkholderia caledonica</name>
    <dbReference type="NCBI Taxonomy" id="134536"/>
    <lineage>
        <taxon>Bacteria</taxon>
        <taxon>Pseudomonadati</taxon>
        <taxon>Pseudomonadota</taxon>
        <taxon>Betaproteobacteria</taxon>
        <taxon>Burkholderiales</taxon>
        <taxon>Burkholderiaceae</taxon>
        <taxon>Paraburkholderia</taxon>
    </lineage>
</organism>
<dbReference type="GO" id="GO:0015074">
    <property type="term" value="P:DNA integration"/>
    <property type="evidence" value="ECO:0007669"/>
    <property type="project" value="UniProtKB-KW"/>
</dbReference>
<comment type="similarity">
    <text evidence="1">Belongs to the 'phage' integrase family.</text>
</comment>
<evidence type="ECO:0000259" key="7">
    <source>
        <dbReference type="PROSITE" id="PS51898"/>
    </source>
</evidence>
<evidence type="ECO:0000313" key="10">
    <source>
        <dbReference type="Proteomes" id="UP001229486"/>
    </source>
</evidence>
<protein>
    <submittedName>
        <fullName evidence="9">Site-specific recombinase XerD</fullName>
    </submittedName>
</protein>
<dbReference type="Gene3D" id="1.10.150.130">
    <property type="match status" value="1"/>
</dbReference>
<feature type="domain" description="Core-binding (CB)" evidence="8">
    <location>
        <begin position="165"/>
        <end position="259"/>
    </location>
</feature>
<dbReference type="CDD" id="cd00397">
    <property type="entry name" value="DNA_BRE_C"/>
    <property type="match status" value="1"/>
</dbReference>
<feature type="compositionally biased region" description="Basic and acidic residues" evidence="6">
    <location>
        <begin position="224"/>
        <end position="238"/>
    </location>
</feature>
<comment type="caution">
    <text evidence="9">The sequence shown here is derived from an EMBL/GenBank/DDBJ whole genome shotgun (WGS) entry which is preliminary data.</text>
</comment>